<proteinExistence type="predicted"/>
<name>A0A2H6LGF3_9NOSO</name>
<comment type="caution">
    <text evidence="1">The sequence shown here is derived from an EMBL/GenBank/DDBJ whole genome shotgun (WGS) entry which is preliminary data.</text>
</comment>
<dbReference type="EMBL" id="BDGE01000035">
    <property type="protein sequence ID" value="GBE92300.1"/>
    <property type="molecule type" value="Genomic_DNA"/>
</dbReference>
<sequence length="81" mass="9354">MLPDEILEEIHKIREEHVESFNCDLNAMFADWQKKQAESDRTVVKLSAKRDLRLKCSRSTSTASDMRECDHYKSSSNFCGG</sequence>
<keyword evidence="2" id="KW-1185">Reference proteome</keyword>
<organism evidence="1 2">
    <name type="scientific">Nostoc cycadae WK-1</name>
    <dbReference type="NCBI Taxonomy" id="1861711"/>
    <lineage>
        <taxon>Bacteria</taxon>
        <taxon>Bacillati</taxon>
        <taxon>Cyanobacteriota</taxon>
        <taxon>Cyanophyceae</taxon>
        <taxon>Nostocales</taxon>
        <taxon>Nostocaceae</taxon>
        <taxon>Nostoc</taxon>
    </lineage>
</organism>
<evidence type="ECO:0000313" key="1">
    <source>
        <dbReference type="EMBL" id="GBE92300.1"/>
    </source>
</evidence>
<accession>A0A2H6LGF3</accession>
<reference evidence="2" key="1">
    <citation type="journal article" date="2018" name="Genome Announc.">
        <title>Draft Genome Sequence of the Nitrogen-Fixing and Hormogonia-Inducing Cyanobacterium Nostoc cycadae Strain WK-1, Isolated from the Coralloid Roots of Cycas revoluta.</title>
        <authorList>
            <person name="Kanesaki Y."/>
            <person name="Hirose M."/>
            <person name="Hirose Y."/>
            <person name="Fujisawa T."/>
            <person name="Nakamura Y."/>
            <person name="Watanabe S."/>
            <person name="Matsunaga S."/>
            <person name="Uchida H."/>
            <person name="Murakami A."/>
        </authorList>
    </citation>
    <scope>NUCLEOTIDE SEQUENCE [LARGE SCALE GENOMIC DNA]</scope>
    <source>
        <strain evidence="2">WK-1</strain>
    </source>
</reference>
<gene>
    <name evidence="1" type="ORF">NCWK1_2054</name>
</gene>
<dbReference type="Proteomes" id="UP000236527">
    <property type="component" value="Unassembled WGS sequence"/>
</dbReference>
<protein>
    <submittedName>
        <fullName evidence="1">Uncharacterized protein</fullName>
    </submittedName>
</protein>
<evidence type="ECO:0000313" key="2">
    <source>
        <dbReference type="Proteomes" id="UP000236527"/>
    </source>
</evidence>
<dbReference type="AlphaFoldDB" id="A0A2H6LGF3"/>